<gene>
    <name evidence="12" type="ORF">CJ030_MR5G023533</name>
</gene>
<feature type="transmembrane region" description="Helical" evidence="11">
    <location>
        <begin position="29"/>
        <end position="46"/>
    </location>
</feature>
<feature type="binding site" evidence="9">
    <location>
        <position position="119"/>
    </location>
    <ligand>
        <name>UDP-alpha-D-glucose</name>
        <dbReference type="ChEBI" id="CHEBI:58885"/>
    </ligand>
</feature>
<feature type="transmembrane region" description="Helical" evidence="11">
    <location>
        <begin position="58"/>
        <end position="78"/>
    </location>
</feature>
<evidence type="ECO:0000256" key="5">
    <source>
        <dbReference type="ARBA" id="ARBA00022989"/>
    </source>
</evidence>
<feature type="binding site" evidence="10">
    <location>
        <position position="286"/>
    </location>
    <ligand>
        <name>Mn(2+)</name>
        <dbReference type="ChEBI" id="CHEBI:29035"/>
    </ligand>
</feature>
<feature type="transmembrane region" description="Helical" evidence="11">
    <location>
        <begin position="647"/>
        <end position="672"/>
    </location>
</feature>
<dbReference type="GO" id="GO:0016020">
    <property type="term" value="C:membrane"/>
    <property type="evidence" value="ECO:0007669"/>
    <property type="project" value="InterPro"/>
</dbReference>
<evidence type="ECO:0000256" key="6">
    <source>
        <dbReference type="ARBA" id="ARBA00023136"/>
    </source>
</evidence>
<dbReference type="Proteomes" id="UP000516437">
    <property type="component" value="Chromosome 5"/>
</dbReference>
<feature type="binding site" evidence="9">
    <location>
        <position position="120"/>
    </location>
    <ligand>
        <name>UDP-alpha-D-glucose</name>
        <dbReference type="ChEBI" id="CHEBI:58885"/>
    </ligand>
</feature>
<keyword evidence="2" id="KW-0328">Glycosyltransferase</keyword>
<evidence type="ECO:0000256" key="2">
    <source>
        <dbReference type="ARBA" id="ARBA00022676"/>
    </source>
</evidence>
<dbReference type="OrthoDB" id="72851at2759"/>
<feature type="active site" evidence="8">
    <location>
        <position position="452"/>
    </location>
</feature>
<protein>
    <submittedName>
        <fullName evidence="12">Cellulose synthase-like protein G3</fullName>
    </submittedName>
</protein>
<evidence type="ECO:0000256" key="4">
    <source>
        <dbReference type="ARBA" id="ARBA00022692"/>
    </source>
</evidence>
<dbReference type="Gene3D" id="3.90.550.10">
    <property type="entry name" value="Spore Coat Polysaccharide Biosynthesis Protein SpsA, Chain A"/>
    <property type="match status" value="1"/>
</dbReference>
<dbReference type="GO" id="GO:0012505">
    <property type="term" value="C:endomembrane system"/>
    <property type="evidence" value="ECO:0007669"/>
    <property type="project" value="UniProtKB-SubCell"/>
</dbReference>
<feature type="transmembrane region" description="Helical" evidence="11">
    <location>
        <begin position="562"/>
        <end position="585"/>
    </location>
</feature>
<dbReference type="SUPFAM" id="SSF53448">
    <property type="entry name" value="Nucleotide-diphospho-sugar transferases"/>
    <property type="match status" value="1"/>
</dbReference>
<reference evidence="12 13" key="1">
    <citation type="journal article" date="2019" name="Plant Biotechnol. J.">
        <title>The red bayberry genome and genetic basis of sex determination.</title>
        <authorList>
            <person name="Jia H.M."/>
            <person name="Jia H.J."/>
            <person name="Cai Q.L."/>
            <person name="Wang Y."/>
            <person name="Zhao H.B."/>
            <person name="Yang W.F."/>
            <person name="Wang G.Y."/>
            <person name="Li Y.H."/>
            <person name="Zhan D.L."/>
            <person name="Shen Y.T."/>
            <person name="Niu Q.F."/>
            <person name="Chang L."/>
            <person name="Qiu J."/>
            <person name="Zhao L."/>
            <person name="Xie H.B."/>
            <person name="Fu W.Y."/>
            <person name="Jin J."/>
            <person name="Li X.W."/>
            <person name="Jiao Y."/>
            <person name="Zhou C.C."/>
            <person name="Tu T."/>
            <person name="Chai C.Y."/>
            <person name="Gao J.L."/>
            <person name="Fan L.J."/>
            <person name="van de Weg E."/>
            <person name="Wang J.Y."/>
            <person name="Gao Z.S."/>
        </authorList>
    </citation>
    <scope>NUCLEOTIDE SEQUENCE [LARGE SCALE GENOMIC DNA]</scope>
    <source>
        <tissue evidence="12">Leaves</tissue>
    </source>
</reference>
<keyword evidence="5 11" id="KW-1133">Transmembrane helix</keyword>
<accession>A0A6A1VI84</accession>
<name>A0A6A1VI84_9ROSI</name>
<keyword evidence="7" id="KW-0961">Cell wall biogenesis/degradation</keyword>
<dbReference type="AlphaFoldDB" id="A0A6A1VI84"/>
<feature type="active site" evidence="8">
    <location>
        <position position="149"/>
    </location>
</feature>
<feature type="binding site" evidence="10">
    <location>
        <position position="310"/>
    </location>
    <ligand>
        <name>Mn(2+)</name>
        <dbReference type="ChEBI" id="CHEBI:29035"/>
    </ligand>
</feature>
<dbReference type="GO" id="GO:0016760">
    <property type="term" value="F:cellulose synthase (UDP-forming) activity"/>
    <property type="evidence" value="ECO:0007669"/>
    <property type="project" value="InterPro"/>
</dbReference>
<dbReference type="GO" id="GO:0071555">
    <property type="term" value="P:cell wall organization"/>
    <property type="evidence" value="ECO:0007669"/>
    <property type="project" value="UniProtKB-KW"/>
</dbReference>
<keyword evidence="6 11" id="KW-0472">Membrane</keyword>
<organism evidence="12 13">
    <name type="scientific">Morella rubra</name>
    <name type="common">Chinese bayberry</name>
    <dbReference type="NCBI Taxonomy" id="262757"/>
    <lineage>
        <taxon>Eukaryota</taxon>
        <taxon>Viridiplantae</taxon>
        <taxon>Streptophyta</taxon>
        <taxon>Embryophyta</taxon>
        <taxon>Tracheophyta</taxon>
        <taxon>Spermatophyta</taxon>
        <taxon>Magnoliopsida</taxon>
        <taxon>eudicotyledons</taxon>
        <taxon>Gunneridae</taxon>
        <taxon>Pentapetalae</taxon>
        <taxon>rosids</taxon>
        <taxon>fabids</taxon>
        <taxon>Fagales</taxon>
        <taxon>Myricaceae</taxon>
        <taxon>Morella</taxon>
    </lineage>
</organism>
<keyword evidence="13" id="KW-1185">Reference proteome</keyword>
<feature type="transmembrane region" description="Helical" evidence="11">
    <location>
        <begin position="597"/>
        <end position="615"/>
    </location>
</feature>
<keyword evidence="3" id="KW-0808">Transferase</keyword>
<dbReference type="PANTHER" id="PTHR13301">
    <property type="entry name" value="X-BOX TRANSCRIPTION FACTOR-RELATED"/>
    <property type="match status" value="1"/>
</dbReference>
<evidence type="ECO:0000256" key="7">
    <source>
        <dbReference type="ARBA" id="ARBA00023316"/>
    </source>
</evidence>
<feature type="transmembrane region" description="Helical" evidence="11">
    <location>
        <begin position="535"/>
        <end position="555"/>
    </location>
</feature>
<evidence type="ECO:0000256" key="10">
    <source>
        <dbReference type="PIRSR" id="PIRSR605150-3"/>
    </source>
</evidence>
<keyword evidence="4 11" id="KW-0812">Transmembrane</keyword>
<evidence type="ECO:0000256" key="11">
    <source>
        <dbReference type="SAM" id="Phobius"/>
    </source>
</evidence>
<evidence type="ECO:0000256" key="8">
    <source>
        <dbReference type="PIRSR" id="PIRSR605150-1"/>
    </source>
</evidence>
<dbReference type="Pfam" id="PF03552">
    <property type="entry name" value="Cellulose_synt"/>
    <property type="match status" value="2"/>
</dbReference>
<evidence type="ECO:0000313" key="13">
    <source>
        <dbReference type="Proteomes" id="UP000516437"/>
    </source>
</evidence>
<comment type="caution">
    <text evidence="12">The sequence shown here is derived from an EMBL/GenBank/DDBJ whole genome shotgun (WGS) entry which is preliminary data.</text>
</comment>
<sequence>MEGLKGCTTHSPPPLHTSKLIRRTPLNRVFALVYTCAIIALLYHHALELNNSTTLATFLLSLFMFIADVVFAFMWATAQSFRMKPILREEFPENLEKVITKASDFPAIDVFICTADPYKEPPIGVVNTALSVLAYDYPTEKISVYISDDGGSQLTLFAFMEAAKFATHWLPFCRKKNVVERSPDVFFASDHPLCSETEEIKSMYHSMEAKVENILLIGKVEDQYIESEQQREAFNKWTDGFTRHDHPTVIQVLLERGKDKDITDHGMPNLIYVSREKSRTSFHNFKAGALNVLLRVSAIMTNAPIVLTQDCDMYSNDPQTARRALCYLSDPKIQSNLGYIQFPQRFYGLNKNDIYACELKRLFQINPIGMDGLSGPNYVGTGCFFSRRVFFGGPSTFVPPTTQELSPKAIVDKPIQSQPVLAMAHHVAGCNYEKETKWGSKMGFKYGSLVEDFHTGYRLKCEGWRSIFCHPDRAAFYGDSPINLVDMLNQSKRWAIGLLEVGFSKYSPTTFGAQAMGPLMGLAYAHYVFKPLWSIPTTIYAFLPQLALLNGISIFPRVLDQWFLLYAFLFFGAYMQDFLDFFLAGGSVQNWWNDQRIWMVKGLSCLLFGLVEYLLKSLGISTQGFNLTSKVVDDEQRRRSGQGVFEFGVASPLFVPLTAAAIMNLVSFFWGVIEICMGRNWEGLFGQMFIAGFVTVNCWPVYDAMFLRSDKGRMHTKTTKTSSLLVFVLYIIASLTLRS</sequence>
<proteinExistence type="predicted"/>
<evidence type="ECO:0000256" key="1">
    <source>
        <dbReference type="ARBA" id="ARBA00004127"/>
    </source>
</evidence>
<dbReference type="InterPro" id="IPR029044">
    <property type="entry name" value="Nucleotide-diphossugar_trans"/>
</dbReference>
<evidence type="ECO:0000256" key="9">
    <source>
        <dbReference type="PIRSR" id="PIRSR605150-2"/>
    </source>
</evidence>
<dbReference type="FunFam" id="3.90.550.10:FF:000135">
    <property type="entry name" value="Cellulose synthase-like protein G3"/>
    <property type="match status" value="1"/>
</dbReference>
<comment type="subcellular location">
    <subcellularLocation>
        <location evidence="1">Endomembrane system</location>
        <topology evidence="1">Multi-pass membrane protein</topology>
    </subcellularLocation>
</comment>
<feature type="transmembrane region" description="Helical" evidence="11">
    <location>
        <begin position="684"/>
        <end position="702"/>
    </location>
</feature>
<feature type="binding site" evidence="9">
    <location>
        <position position="149"/>
    </location>
    <ligand>
        <name>UDP-alpha-D-glucose</name>
        <dbReference type="ChEBI" id="CHEBI:58885"/>
    </ligand>
</feature>
<dbReference type="GO" id="GO:0030244">
    <property type="term" value="P:cellulose biosynthetic process"/>
    <property type="evidence" value="ECO:0007669"/>
    <property type="project" value="InterPro"/>
</dbReference>
<evidence type="ECO:0000256" key="3">
    <source>
        <dbReference type="ARBA" id="ARBA00022679"/>
    </source>
</evidence>
<evidence type="ECO:0000313" key="12">
    <source>
        <dbReference type="EMBL" id="KAB1212589.1"/>
    </source>
</evidence>
<dbReference type="InterPro" id="IPR005150">
    <property type="entry name" value="Cellulose_synth"/>
</dbReference>
<dbReference type="EMBL" id="RXIC02000023">
    <property type="protein sequence ID" value="KAB1212589.1"/>
    <property type="molecule type" value="Genomic_DNA"/>
</dbReference>
<feature type="transmembrane region" description="Helical" evidence="11">
    <location>
        <begin position="722"/>
        <end position="738"/>
    </location>
</feature>